<proteinExistence type="predicted"/>
<protein>
    <submittedName>
        <fullName evidence="4">Putative secreted protein (Por secretion system target)</fullName>
    </submittedName>
</protein>
<accession>A0A4R1RAU3</accession>
<reference evidence="4 5" key="1">
    <citation type="submission" date="2019-03" db="EMBL/GenBank/DDBJ databases">
        <title>Genomic Encyclopedia of Type Strains, Phase IV (KMG-IV): sequencing the most valuable type-strain genomes for metagenomic binning, comparative biology and taxonomic classification.</title>
        <authorList>
            <person name="Goeker M."/>
        </authorList>
    </citation>
    <scope>NUCLEOTIDE SEQUENCE [LARGE SCALE GENOMIC DNA]</scope>
    <source>
        <strain evidence="4 5">DSM 18792</strain>
    </source>
</reference>
<gene>
    <name evidence="4" type="ORF">EV196_11134</name>
</gene>
<dbReference type="InterPro" id="IPR001322">
    <property type="entry name" value="Lamin_tail_dom"/>
</dbReference>
<dbReference type="Pfam" id="PF18962">
    <property type="entry name" value="Por_Secre_tail"/>
    <property type="match status" value="1"/>
</dbReference>
<feature type="signal peptide" evidence="2">
    <location>
        <begin position="1"/>
        <end position="18"/>
    </location>
</feature>
<keyword evidence="5" id="KW-1185">Reference proteome</keyword>
<evidence type="ECO:0000259" key="3">
    <source>
        <dbReference type="PROSITE" id="PS51841"/>
    </source>
</evidence>
<evidence type="ECO:0000313" key="4">
    <source>
        <dbReference type="EMBL" id="TCL62838.1"/>
    </source>
</evidence>
<dbReference type="Pfam" id="PF00932">
    <property type="entry name" value="LTD"/>
    <property type="match status" value="1"/>
</dbReference>
<feature type="chain" id="PRO_5020194424" evidence="2">
    <location>
        <begin position="19"/>
        <end position="330"/>
    </location>
</feature>
<sequence>MRKTLLFILLLTATMSFGQGSGEVIITEIHNRPQKPTDAQVTAALSSQPSYWTGPADATNNEGHTEWFEVYNTTASPVVMDGWKLIDASNNGTTTIGSFTLAANSYAMFTGFNIPAAQGGITADYIYDYKKPSLNNESTYSGGSATNCPDGIIITDAADNLIDQVLYDYGYGSYIVGGVSNCSNNPGTTALGIPASGSASAVSFMLKVSAPLTAAGNDIASNWEYSTLTYDGSQKGTPGKANDQDATLSTSNRIIEGLKVYPNPAKDYLIIESNKTKISSIEMYNVLGAKVLSNKVFVDSKLNVSRLSKGIYMLKINAEGASTTKKIVIE</sequence>
<dbReference type="EMBL" id="SLUP01000011">
    <property type="protein sequence ID" value="TCL62838.1"/>
    <property type="molecule type" value="Genomic_DNA"/>
</dbReference>
<feature type="domain" description="LTD" evidence="3">
    <location>
        <begin position="13"/>
        <end position="173"/>
    </location>
</feature>
<evidence type="ECO:0000256" key="2">
    <source>
        <dbReference type="SAM" id="SignalP"/>
    </source>
</evidence>
<dbReference type="Proteomes" id="UP000295455">
    <property type="component" value="Unassembled WGS sequence"/>
</dbReference>
<organism evidence="4 5">
    <name type="scientific">Mariniflexile fucanivorans</name>
    <dbReference type="NCBI Taxonomy" id="264023"/>
    <lineage>
        <taxon>Bacteria</taxon>
        <taxon>Pseudomonadati</taxon>
        <taxon>Bacteroidota</taxon>
        <taxon>Flavobacteriia</taxon>
        <taxon>Flavobacteriales</taxon>
        <taxon>Flavobacteriaceae</taxon>
        <taxon>Mariniflexile</taxon>
    </lineage>
</organism>
<evidence type="ECO:0000256" key="1">
    <source>
        <dbReference type="ARBA" id="ARBA00022729"/>
    </source>
</evidence>
<dbReference type="RefSeq" id="WP_132219271.1">
    <property type="nucleotide sequence ID" value="NZ_OX156936.1"/>
</dbReference>
<keyword evidence="1 2" id="KW-0732">Signal</keyword>
<dbReference type="AlphaFoldDB" id="A0A4R1RAU3"/>
<dbReference type="OrthoDB" id="1056765at2"/>
<dbReference type="SUPFAM" id="SSF74853">
    <property type="entry name" value="Lamin A/C globular tail domain"/>
    <property type="match status" value="1"/>
</dbReference>
<dbReference type="InterPro" id="IPR036415">
    <property type="entry name" value="Lamin_tail_dom_sf"/>
</dbReference>
<evidence type="ECO:0000313" key="5">
    <source>
        <dbReference type="Proteomes" id="UP000295455"/>
    </source>
</evidence>
<name>A0A4R1RAU3_9FLAO</name>
<dbReference type="PROSITE" id="PS51841">
    <property type="entry name" value="LTD"/>
    <property type="match status" value="1"/>
</dbReference>
<comment type="caution">
    <text evidence="4">The sequence shown here is derived from an EMBL/GenBank/DDBJ whole genome shotgun (WGS) entry which is preliminary data.</text>
</comment>
<dbReference type="NCBIfam" id="TIGR04183">
    <property type="entry name" value="Por_Secre_tail"/>
    <property type="match status" value="1"/>
</dbReference>
<dbReference type="InterPro" id="IPR026444">
    <property type="entry name" value="Secre_tail"/>
</dbReference>